<name>A0ABU3WH35_9GAMM</name>
<reference evidence="1 2" key="1">
    <citation type="submission" date="2023-06" db="EMBL/GenBank/DDBJ databases">
        <title>Genomic Analysis of Acinetobacter Strains Recovered from South Australian Aquatic Samples provides Insights into the Circulation of Antibiotic Resistance determinants in the Environment.</title>
        <authorList>
            <person name="Tobin L."/>
            <person name="Jarocki V.M."/>
            <person name="Kenyon J."/>
            <person name="Drigo B."/>
            <person name="Donner E."/>
            <person name="Djordjevic S.P."/>
            <person name="Hamidian M."/>
        </authorList>
    </citation>
    <scope>NUCLEOTIDE SEQUENCE [LARGE SCALE GENOMIC DNA]</scope>
    <source>
        <strain evidence="1 2">SAAc652</strain>
    </source>
</reference>
<dbReference type="RefSeq" id="WP_317084560.1">
    <property type="nucleotide sequence ID" value="NZ_JASVDY010000004.1"/>
</dbReference>
<organism evidence="1 2">
    <name type="scientific">Acinetobacter chinensis</name>
    <dbReference type="NCBI Taxonomy" id="2004650"/>
    <lineage>
        <taxon>Bacteria</taxon>
        <taxon>Pseudomonadati</taxon>
        <taxon>Pseudomonadota</taxon>
        <taxon>Gammaproteobacteria</taxon>
        <taxon>Moraxellales</taxon>
        <taxon>Moraxellaceae</taxon>
        <taxon>Acinetobacter</taxon>
    </lineage>
</organism>
<evidence type="ECO:0000313" key="2">
    <source>
        <dbReference type="Proteomes" id="UP001278188"/>
    </source>
</evidence>
<sequence>MKLKYCVLGFAVVLTGCGGSSYLKDLPEKDLLEAALESQRIESEMTLKMQICGDLQSLGFEAQQEAREYGRELRRAYEYYERQTRPFNRKVRRYLNDYDAQYGAEHREQLREVNFQLNMLPARLATAKFFGVDSKEVKEALSEPNPHFSFSGGNPNSVIMIQALHEKEKNIKSQCEKLMVQVFDDKIQPSFSRYGDEYKKITGMQSLKMAD</sequence>
<proteinExistence type="predicted"/>
<evidence type="ECO:0000313" key="1">
    <source>
        <dbReference type="EMBL" id="MDV2469711.1"/>
    </source>
</evidence>
<comment type="caution">
    <text evidence="1">The sequence shown here is derived from an EMBL/GenBank/DDBJ whole genome shotgun (WGS) entry which is preliminary data.</text>
</comment>
<dbReference type="EMBL" id="JASVDY010000004">
    <property type="protein sequence ID" value="MDV2469711.1"/>
    <property type="molecule type" value="Genomic_DNA"/>
</dbReference>
<evidence type="ECO:0008006" key="3">
    <source>
        <dbReference type="Google" id="ProtNLM"/>
    </source>
</evidence>
<dbReference type="Proteomes" id="UP001278188">
    <property type="component" value="Unassembled WGS sequence"/>
</dbReference>
<dbReference type="PROSITE" id="PS51257">
    <property type="entry name" value="PROKAR_LIPOPROTEIN"/>
    <property type="match status" value="1"/>
</dbReference>
<gene>
    <name evidence="1" type="ORF">QR674_12045</name>
</gene>
<keyword evidence="2" id="KW-1185">Reference proteome</keyword>
<protein>
    <recommendedName>
        <fullName evidence="3">Lipoprotein</fullName>
    </recommendedName>
</protein>
<accession>A0ABU3WH35</accession>